<name>A0A9D2KHU9_9MICO</name>
<keyword evidence="1" id="KW-0732">Signal</keyword>
<dbReference type="EMBL" id="DXAM01000069">
    <property type="protein sequence ID" value="HJA04202.1"/>
    <property type="molecule type" value="Genomic_DNA"/>
</dbReference>
<dbReference type="SUPFAM" id="SSF50969">
    <property type="entry name" value="YVTN repeat-like/Quinoprotein amine dehydrogenase"/>
    <property type="match status" value="1"/>
</dbReference>
<dbReference type="InterPro" id="IPR015943">
    <property type="entry name" value="WD40/YVTN_repeat-like_dom_sf"/>
</dbReference>
<organism evidence="2 3">
    <name type="scientific">Candidatus Microbacterium stercoravium</name>
    <dbReference type="NCBI Taxonomy" id="2838697"/>
    <lineage>
        <taxon>Bacteria</taxon>
        <taxon>Bacillati</taxon>
        <taxon>Actinomycetota</taxon>
        <taxon>Actinomycetes</taxon>
        <taxon>Micrococcales</taxon>
        <taxon>Microbacteriaceae</taxon>
        <taxon>Microbacterium</taxon>
    </lineage>
</organism>
<dbReference type="PROSITE" id="PS51257">
    <property type="entry name" value="PROKAR_LIPOPROTEIN"/>
    <property type="match status" value="1"/>
</dbReference>
<reference evidence="2" key="2">
    <citation type="submission" date="2021-04" db="EMBL/GenBank/DDBJ databases">
        <authorList>
            <person name="Gilroy R."/>
        </authorList>
    </citation>
    <scope>NUCLEOTIDE SEQUENCE</scope>
    <source>
        <strain evidence="2">ChiHjej8B7-3636</strain>
    </source>
</reference>
<evidence type="ECO:0000313" key="2">
    <source>
        <dbReference type="EMBL" id="HJA04202.1"/>
    </source>
</evidence>
<dbReference type="PROSITE" id="PS51318">
    <property type="entry name" value="TAT"/>
    <property type="match status" value="1"/>
</dbReference>
<reference evidence="2" key="1">
    <citation type="journal article" date="2021" name="PeerJ">
        <title>Extensive microbial diversity within the chicken gut microbiome revealed by metagenomics and culture.</title>
        <authorList>
            <person name="Gilroy R."/>
            <person name="Ravi A."/>
            <person name="Getino M."/>
            <person name="Pursley I."/>
            <person name="Horton D.L."/>
            <person name="Alikhan N.F."/>
            <person name="Baker D."/>
            <person name="Gharbi K."/>
            <person name="Hall N."/>
            <person name="Watson M."/>
            <person name="Adriaenssens E.M."/>
            <person name="Foster-Nyarko E."/>
            <person name="Jarju S."/>
            <person name="Secka A."/>
            <person name="Antonio M."/>
            <person name="Oren A."/>
            <person name="Chaudhuri R.R."/>
            <person name="La Ragione R."/>
            <person name="Hildebrand F."/>
            <person name="Pallen M.J."/>
        </authorList>
    </citation>
    <scope>NUCLEOTIDE SEQUENCE</scope>
    <source>
        <strain evidence="2">ChiHjej8B7-3636</strain>
    </source>
</reference>
<sequence>MTNRNRLLAGGSLAAVALLAAGCATDASPDDASAGSAAEAPADVTAGSRIAVSLDGEVGVLDADTLELIETFPSDDFTRVNPVGDGRHVLVTTAEGFQVLDTAAPALTDTVFEADAAGHVVRHADKTVLFSDGWGETTIFDTDALLESDGALPEVRQYESEAPHHGVSIVLADGTLVTTVGTADSRSGAVALEPHDDHYHELAISDQCPEIHGEGTAADEVAVFGCQNGALLFKDGEFLKLDAPDDFGRMGNAYVAEDDPIVVGDYKNDPDDEGYLLNSIALIDTANETYTVQDLGDVEFTWRGAGRGPGGLFFMLGTDGAIHSLDPATGEFTDDEFPIVDPWEGPDDWQTPHPGMITAGDVAYVTDVDGQRLVSVDLTTGDILAEGEELSSLPNEVAVNL</sequence>
<dbReference type="InterPro" id="IPR006311">
    <property type="entry name" value="TAT_signal"/>
</dbReference>
<evidence type="ECO:0000313" key="3">
    <source>
        <dbReference type="Proteomes" id="UP000824220"/>
    </source>
</evidence>
<comment type="caution">
    <text evidence="2">The sequence shown here is derived from an EMBL/GenBank/DDBJ whole genome shotgun (WGS) entry which is preliminary data.</text>
</comment>
<proteinExistence type="predicted"/>
<protein>
    <recommendedName>
        <fullName evidence="4">Secreted protein</fullName>
    </recommendedName>
</protein>
<evidence type="ECO:0008006" key="4">
    <source>
        <dbReference type="Google" id="ProtNLM"/>
    </source>
</evidence>
<dbReference type="AlphaFoldDB" id="A0A9D2KHU9"/>
<evidence type="ECO:0000256" key="1">
    <source>
        <dbReference type="SAM" id="SignalP"/>
    </source>
</evidence>
<accession>A0A9D2KHU9</accession>
<dbReference type="Proteomes" id="UP000824220">
    <property type="component" value="Unassembled WGS sequence"/>
</dbReference>
<dbReference type="InterPro" id="IPR011044">
    <property type="entry name" value="Quino_amine_DH_bsu"/>
</dbReference>
<feature type="signal peptide" evidence="1">
    <location>
        <begin position="1"/>
        <end position="26"/>
    </location>
</feature>
<gene>
    <name evidence="2" type="ORF">H9800_05020</name>
</gene>
<feature type="chain" id="PRO_5038953565" description="Secreted protein" evidence="1">
    <location>
        <begin position="27"/>
        <end position="401"/>
    </location>
</feature>
<dbReference type="Gene3D" id="2.130.10.10">
    <property type="entry name" value="YVTN repeat-like/Quinoprotein amine dehydrogenase"/>
    <property type="match status" value="1"/>
</dbReference>